<feature type="compositionally biased region" description="Polar residues" evidence="2">
    <location>
        <begin position="289"/>
        <end position="298"/>
    </location>
</feature>
<dbReference type="Gene3D" id="2.30.30.190">
    <property type="entry name" value="CAP Gly-rich-like domain"/>
    <property type="match status" value="3"/>
</dbReference>
<dbReference type="InterPro" id="IPR036859">
    <property type="entry name" value="CAP-Gly_dom_sf"/>
</dbReference>
<keyword evidence="1" id="KW-0040">ANK repeat</keyword>
<dbReference type="PROSITE" id="PS00845">
    <property type="entry name" value="CAP_GLY_1"/>
    <property type="match status" value="1"/>
</dbReference>
<dbReference type="SMART" id="SM01052">
    <property type="entry name" value="CAP_GLY"/>
    <property type="match status" value="3"/>
</dbReference>
<dbReference type="Gene3D" id="1.25.40.20">
    <property type="entry name" value="Ankyrin repeat-containing domain"/>
    <property type="match status" value="1"/>
</dbReference>
<accession>A0ABD2Q5N6</accession>
<dbReference type="Proteomes" id="UP001626550">
    <property type="component" value="Unassembled WGS sequence"/>
</dbReference>
<evidence type="ECO:0000313" key="5">
    <source>
        <dbReference type="Proteomes" id="UP001626550"/>
    </source>
</evidence>
<dbReference type="SUPFAM" id="SSF48403">
    <property type="entry name" value="Ankyrin repeat"/>
    <property type="match status" value="1"/>
</dbReference>
<dbReference type="InterPro" id="IPR000938">
    <property type="entry name" value="CAP-Gly_domain"/>
</dbReference>
<sequence length="699" mass="76881">MVTDMTLLHYVAKSGTMGDEDMCCRMTEFLLDQGADLEARNGWTDMTPLHYAAYFDCPKVVKSLLDRGADLAATSEQHEGGTALHLAASQLAIQAVKAILHWTSQNQPLVQGSKSSQAEYSLSFLRDVKDYRDRTPYDCLPDVNELPEVLQKLRNKLSDLLSRFSKKSRPRKKESILEVGFSAKLFTCLFQQSEDQSELEDTECKMTAEERLSAEFQMVKLRSSQRRETTPSLVTTPTTNKLLHPGLAETGVLWPRHRHMSVDETPKLLSTSFYSTETSESARKKRQVPSISAQSSPMVNKLQASAVPKKRPAKPKVPSQVVDAQASKVTLQALGLKLGDRVCVSSCSSAAARGPSVSESSRMGYLRYCGSVEFASGIWAGVELDQSLGLNNGTVDKVKYFSCDANHGTFAPIGRVYRMDDSEKAWCPLTMRRGSGLQSPLHRSRSNSTCNSPVNVAHVQPRVDTGLRPKTPIDPSSISLGDMVVIAGFRKGIVRFYGETEFAPGFWYGVELNKPLGKNDGSINGIRYFSCADKFGIFAPPTRIQKYSAQKTELEEDTSTKSAPVEMSAPMTRRPATTSSLLEKPRSRPNFYLGVGMTVLCAGEIGTVRFLGPVRFTDGVWIGIELRQARGRHDGFVAGTRYFACKSGHGILVRPARVSCRGVNAAAILPPDLAQIDLLAIKKLCELKRPSQSPSPSSR</sequence>
<dbReference type="PANTHER" id="PTHR18916">
    <property type="entry name" value="DYNACTIN 1-RELATED MICROTUBULE-BINDING"/>
    <property type="match status" value="1"/>
</dbReference>
<dbReference type="AlphaFoldDB" id="A0ABD2Q5N6"/>
<feature type="domain" description="CAP-Gly" evidence="3">
    <location>
        <begin position="612"/>
        <end position="654"/>
    </location>
</feature>
<dbReference type="Pfam" id="PF01302">
    <property type="entry name" value="CAP_GLY"/>
    <property type="match status" value="3"/>
</dbReference>
<keyword evidence="5" id="KW-1185">Reference proteome</keyword>
<feature type="repeat" description="ANK" evidence="1">
    <location>
        <begin position="44"/>
        <end position="76"/>
    </location>
</feature>
<comment type="caution">
    <text evidence="4">The sequence shown here is derived from an EMBL/GenBank/DDBJ whole genome shotgun (WGS) entry which is preliminary data.</text>
</comment>
<evidence type="ECO:0000256" key="1">
    <source>
        <dbReference type="PROSITE-ProRule" id="PRU00023"/>
    </source>
</evidence>
<dbReference type="EMBL" id="JBJKFK010001122">
    <property type="protein sequence ID" value="KAL3314021.1"/>
    <property type="molecule type" value="Genomic_DNA"/>
</dbReference>
<dbReference type="PROSITE" id="PS50245">
    <property type="entry name" value="CAP_GLY_2"/>
    <property type="match status" value="3"/>
</dbReference>
<dbReference type="PROSITE" id="PS50088">
    <property type="entry name" value="ANK_REPEAT"/>
    <property type="match status" value="2"/>
</dbReference>
<dbReference type="InterPro" id="IPR036770">
    <property type="entry name" value="Ankyrin_rpt-contain_sf"/>
</dbReference>
<dbReference type="SMART" id="SM00248">
    <property type="entry name" value="ANK"/>
    <property type="match status" value="3"/>
</dbReference>
<evidence type="ECO:0000256" key="2">
    <source>
        <dbReference type="SAM" id="MobiDB-lite"/>
    </source>
</evidence>
<feature type="domain" description="CAP-Gly" evidence="3">
    <location>
        <begin position="498"/>
        <end position="540"/>
    </location>
</feature>
<proteinExistence type="predicted"/>
<organism evidence="4 5">
    <name type="scientific">Cichlidogyrus casuarinus</name>
    <dbReference type="NCBI Taxonomy" id="1844966"/>
    <lineage>
        <taxon>Eukaryota</taxon>
        <taxon>Metazoa</taxon>
        <taxon>Spiralia</taxon>
        <taxon>Lophotrochozoa</taxon>
        <taxon>Platyhelminthes</taxon>
        <taxon>Monogenea</taxon>
        <taxon>Monopisthocotylea</taxon>
        <taxon>Dactylogyridea</taxon>
        <taxon>Ancyrocephalidae</taxon>
        <taxon>Cichlidogyrus</taxon>
    </lineage>
</organism>
<evidence type="ECO:0000313" key="4">
    <source>
        <dbReference type="EMBL" id="KAL3314021.1"/>
    </source>
</evidence>
<feature type="region of interest" description="Disordered" evidence="2">
    <location>
        <begin position="279"/>
        <end position="299"/>
    </location>
</feature>
<dbReference type="SUPFAM" id="SSF74924">
    <property type="entry name" value="Cap-Gly domain"/>
    <property type="match status" value="3"/>
</dbReference>
<dbReference type="Pfam" id="PF12796">
    <property type="entry name" value="Ank_2"/>
    <property type="match status" value="1"/>
</dbReference>
<feature type="region of interest" description="Disordered" evidence="2">
    <location>
        <begin position="221"/>
        <end position="241"/>
    </location>
</feature>
<evidence type="ECO:0000259" key="3">
    <source>
        <dbReference type="PROSITE" id="PS50245"/>
    </source>
</evidence>
<dbReference type="PANTHER" id="PTHR18916:SF88">
    <property type="entry name" value="CAP-GLY DOMAIN-CONTAINING PROTEIN"/>
    <property type="match status" value="1"/>
</dbReference>
<reference evidence="4 5" key="1">
    <citation type="submission" date="2024-11" db="EMBL/GenBank/DDBJ databases">
        <title>Adaptive evolution of stress response genes in parasites aligns with host niche diversity.</title>
        <authorList>
            <person name="Hahn C."/>
            <person name="Resl P."/>
        </authorList>
    </citation>
    <scope>NUCLEOTIDE SEQUENCE [LARGE SCALE GENOMIC DNA]</scope>
    <source>
        <strain evidence="4">EGGRZ-B1_66</strain>
        <tissue evidence="4">Body</tissue>
    </source>
</reference>
<feature type="repeat" description="ANK" evidence="1">
    <location>
        <begin position="3"/>
        <end position="42"/>
    </location>
</feature>
<dbReference type="PROSITE" id="PS50297">
    <property type="entry name" value="ANK_REP_REGION"/>
    <property type="match status" value="1"/>
</dbReference>
<dbReference type="InterPro" id="IPR002110">
    <property type="entry name" value="Ankyrin_rpt"/>
</dbReference>
<feature type="domain" description="CAP-Gly" evidence="3">
    <location>
        <begin position="370"/>
        <end position="412"/>
    </location>
</feature>
<feature type="region of interest" description="Disordered" evidence="2">
    <location>
        <begin position="550"/>
        <end position="580"/>
    </location>
</feature>
<feature type="compositionally biased region" description="Low complexity" evidence="2">
    <location>
        <begin position="230"/>
        <end position="239"/>
    </location>
</feature>
<gene>
    <name evidence="4" type="primary">CLIP4</name>
    <name evidence="4" type="ORF">Ciccas_007373</name>
</gene>
<name>A0ABD2Q5N6_9PLAT</name>
<protein>
    <submittedName>
        <fullName evidence="4">CAP-Gly domain-containing linker protein 4</fullName>
    </submittedName>
</protein>